<keyword evidence="5" id="KW-0406">Ion transport</keyword>
<keyword evidence="3 7" id="KW-0812">Transmembrane</keyword>
<keyword evidence="4 7" id="KW-1133">Transmembrane helix</keyword>
<keyword evidence="9" id="KW-0449">Lipoprotein</keyword>
<comment type="caution">
    <text evidence="9">The sequence shown here is derived from an EMBL/GenBank/DDBJ whole genome shotgun (WGS) entry which is preliminary data.</text>
</comment>
<feature type="transmembrane region" description="Helical" evidence="7">
    <location>
        <begin position="39"/>
        <end position="58"/>
    </location>
</feature>
<gene>
    <name evidence="9" type="ORF">GCM10007418_22000</name>
</gene>
<evidence type="ECO:0000256" key="3">
    <source>
        <dbReference type="ARBA" id="ARBA00022692"/>
    </source>
</evidence>
<evidence type="ECO:0000256" key="6">
    <source>
        <dbReference type="ARBA" id="ARBA00023136"/>
    </source>
</evidence>
<evidence type="ECO:0000256" key="4">
    <source>
        <dbReference type="ARBA" id="ARBA00022989"/>
    </source>
</evidence>
<feature type="transmembrane region" description="Helical" evidence="7">
    <location>
        <begin position="94"/>
        <end position="114"/>
    </location>
</feature>
<evidence type="ECO:0000313" key="9">
    <source>
        <dbReference type="EMBL" id="GGD02393.1"/>
    </source>
</evidence>
<keyword evidence="10" id="KW-1185">Reference proteome</keyword>
<evidence type="ECO:0000256" key="2">
    <source>
        <dbReference type="ARBA" id="ARBA00022448"/>
    </source>
</evidence>
<dbReference type="Proteomes" id="UP000638188">
    <property type="component" value="Unassembled WGS sequence"/>
</dbReference>
<name>A0ABQ1PSQ1_9GAMM</name>
<dbReference type="PANTHER" id="PTHR31563:SF10">
    <property type="entry name" value="ION CHANNEL POLLUX-RELATED"/>
    <property type="match status" value="1"/>
</dbReference>
<evidence type="ECO:0000313" key="10">
    <source>
        <dbReference type="Proteomes" id="UP000638188"/>
    </source>
</evidence>
<dbReference type="InterPro" id="IPR044849">
    <property type="entry name" value="CASTOR/POLLUX/SYM8-like"/>
</dbReference>
<dbReference type="Gene3D" id="3.40.50.720">
    <property type="entry name" value="NAD(P)-binding Rossmann-like Domain"/>
    <property type="match status" value="2"/>
</dbReference>
<dbReference type="Pfam" id="PF06241">
    <property type="entry name" value="Castor_Poll_mid"/>
    <property type="match status" value="1"/>
</dbReference>
<feature type="domain" description="CASTOR/POLLUX/SYM8 ion channel conserved" evidence="8">
    <location>
        <begin position="296"/>
        <end position="392"/>
    </location>
</feature>
<proteinExistence type="predicted"/>
<evidence type="ECO:0000259" key="8">
    <source>
        <dbReference type="Pfam" id="PF06241"/>
    </source>
</evidence>
<dbReference type="EMBL" id="BMFF01000004">
    <property type="protein sequence ID" value="GGD02393.1"/>
    <property type="molecule type" value="Genomic_DNA"/>
</dbReference>
<accession>A0ABQ1PSQ1</accession>
<dbReference type="PANTHER" id="PTHR31563">
    <property type="entry name" value="ION CHANNEL POLLUX-RELATED"/>
    <property type="match status" value="1"/>
</dbReference>
<sequence length="664" mass="73980">MYACKILTYSEILMLPFTLVDRLRYILERQLIKGVHYQLLVVALFIGLISLIGGWLAWPSAAADMPLADSVWWAFLRLTDPGYLGDDVGTWRRVISTVLTVVGYVLFMGTLVAIMTRWLISKMGVLEQGLTPVTISNHVVILGWTNRTIPLVQEIMDTAGGIQRLLKSLDTRRLRLVILSDIVNTERSQELRDTPGVGRRVKDIILRSGTPLHPDALHRVACLQAAVVMIPGRSQGGSTLVTGDMETIKALLTLHAQGQHSGQPLPYVVAEIEDVRKLNVMRRAYPGPLEIIASDAIVSRLMAQAILHPGLPEFYGEVMSVHDGNEIYLRSSAGCEGQTLAAIASRCPRAVLLGLVRREGERSIPMLNAPTSERLRAGDSLVMLAREYEDADPIQVSESLTRAWERKEQINSDLVAVNAIKKSVLILGWNRRLPALVHELATYGEQNFRLMMVSTLDAEAQREELVQYSEQAQRVPCNHLQADFMAETTLRKILQTEWDSILLVSSDRLDSGEEADARAMVGYMAVDELLKERRKRPQLLLELSDPANEELVVRNRSESIISPMILSHLMAQVAQRRELGLVFEELFTVGGAEILYRDQSEYPMQSVNTFADLEAVAGLQGETALGIYRNAPDGEGRRLQLNPPRDIPLKLQVGDELVILTTLP</sequence>
<comment type="subcellular location">
    <subcellularLocation>
        <location evidence="1">Endomembrane system</location>
        <topology evidence="1">Multi-pass membrane protein</topology>
    </subcellularLocation>
</comment>
<organism evidence="9 10">
    <name type="scientific">Halopseudomonas salina</name>
    <dbReference type="NCBI Taxonomy" id="1323744"/>
    <lineage>
        <taxon>Bacteria</taxon>
        <taxon>Pseudomonadati</taxon>
        <taxon>Pseudomonadota</taxon>
        <taxon>Gammaproteobacteria</taxon>
        <taxon>Pseudomonadales</taxon>
        <taxon>Pseudomonadaceae</taxon>
        <taxon>Halopseudomonas</taxon>
    </lineage>
</organism>
<evidence type="ECO:0000256" key="1">
    <source>
        <dbReference type="ARBA" id="ARBA00004127"/>
    </source>
</evidence>
<reference evidence="10" key="1">
    <citation type="journal article" date="2019" name="Int. J. Syst. Evol. Microbiol.">
        <title>The Global Catalogue of Microorganisms (GCM) 10K type strain sequencing project: providing services to taxonomists for standard genome sequencing and annotation.</title>
        <authorList>
            <consortium name="The Broad Institute Genomics Platform"/>
            <consortium name="The Broad Institute Genome Sequencing Center for Infectious Disease"/>
            <person name="Wu L."/>
            <person name="Ma J."/>
        </authorList>
    </citation>
    <scope>NUCLEOTIDE SEQUENCE [LARGE SCALE GENOMIC DNA]</scope>
    <source>
        <strain evidence="10">CGMCC 1.12482</strain>
    </source>
</reference>
<protein>
    <submittedName>
        <fullName evidence="9">Lipoprotein</fullName>
    </submittedName>
</protein>
<evidence type="ECO:0000256" key="5">
    <source>
        <dbReference type="ARBA" id="ARBA00023065"/>
    </source>
</evidence>
<keyword evidence="6 7" id="KW-0472">Membrane</keyword>
<keyword evidence="2" id="KW-0813">Transport</keyword>
<dbReference type="InterPro" id="IPR010420">
    <property type="entry name" value="CASTOR/POLLUX/SYM8_dom"/>
</dbReference>
<evidence type="ECO:0000256" key="7">
    <source>
        <dbReference type="SAM" id="Phobius"/>
    </source>
</evidence>